<evidence type="ECO:0000256" key="2">
    <source>
        <dbReference type="ARBA" id="ARBA00022737"/>
    </source>
</evidence>
<evidence type="ECO:0000256" key="3">
    <source>
        <dbReference type="ARBA" id="ARBA00023015"/>
    </source>
</evidence>
<evidence type="ECO:0000256" key="5">
    <source>
        <dbReference type="ARBA" id="ARBA00023163"/>
    </source>
</evidence>
<dbReference type="InterPro" id="IPR017930">
    <property type="entry name" value="Myb_dom"/>
</dbReference>
<dbReference type="GO" id="GO:0003677">
    <property type="term" value="F:DNA binding"/>
    <property type="evidence" value="ECO:0007669"/>
    <property type="project" value="UniProtKB-KW"/>
</dbReference>
<organism evidence="8">
    <name type="scientific">Daucus carota subsp. sativus</name>
    <name type="common">Carrot</name>
    <dbReference type="NCBI Taxonomy" id="79200"/>
    <lineage>
        <taxon>Eukaryota</taxon>
        <taxon>Viridiplantae</taxon>
        <taxon>Streptophyta</taxon>
        <taxon>Embryophyta</taxon>
        <taxon>Tracheophyta</taxon>
        <taxon>Spermatophyta</taxon>
        <taxon>Magnoliopsida</taxon>
        <taxon>eudicotyledons</taxon>
        <taxon>Gunneridae</taxon>
        <taxon>Pentapetalae</taxon>
        <taxon>asterids</taxon>
        <taxon>campanulids</taxon>
        <taxon>Apiales</taxon>
        <taxon>Apiaceae</taxon>
        <taxon>Apioideae</taxon>
        <taxon>Scandiceae</taxon>
        <taxon>Daucinae</taxon>
        <taxon>Daucus</taxon>
        <taxon>Daucus sect. Daucus</taxon>
    </lineage>
</organism>
<evidence type="ECO:0000256" key="6">
    <source>
        <dbReference type="ARBA" id="ARBA00023242"/>
    </source>
</evidence>
<feature type="domain" description="HTH myb-type" evidence="7">
    <location>
        <begin position="1"/>
        <end position="31"/>
    </location>
</feature>
<feature type="domain" description="HTH myb-type" evidence="7">
    <location>
        <begin position="72"/>
        <end position="93"/>
    </location>
</feature>
<keyword evidence="2" id="KW-0677">Repeat</keyword>
<comment type="caution">
    <text evidence="8">The sequence shown here is derived from an EMBL/GenBank/DDBJ whole genome shotgun (WGS) entry which is preliminary data.</text>
</comment>
<dbReference type="InterPro" id="IPR001005">
    <property type="entry name" value="SANT/Myb"/>
</dbReference>
<evidence type="ECO:0000259" key="7">
    <source>
        <dbReference type="PROSITE" id="PS51294"/>
    </source>
</evidence>
<accession>A0A166GWI6</accession>
<dbReference type="PANTHER" id="PTHR47997:SF75">
    <property type="entry name" value="MYB DOMAIN PROTEIN 55"/>
    <property type="match status" value="1"/>
</dbReference>
<dbReference type="InterPro" id="IPR051953">
    <property type="entry name" value="Plant_SW-associated_TFs"/>
</dbReference>
<dbReference type="PROSITE" id="PS51294">
    <property type="entry name" value="HTH_MYB"/>
    <property type="match status" value="2"/>
</dbReference>
<dbReference type="Gramene" id="KZN09431">
    <property type="protein sequence ID" value="KZN09431"/>
    <property type="gene ID" value="DCAR_002087"/>
</dbReference>
<sequence length="160" mass="18641">MCRWAATAAHMPGRMDNDIKSYWHVHLKKKLGKVNNRGVEGKQNFEDYKHYDDVATFGGLDFIKAYYDKMSHMPGRTDNDIKNYWHVHLKKKLGKVNSRGVEGKQNFEDYKHYDDVATIGGLDYIKAYYDKMCKNVIVVNSITTQQNNQEKAIAFTNKRL</sequence>
<name>A0A166GWI6_DAUCS</name>
<keyword evidence="3" id="KW-0805">Transcription regulation</keyword>
<dbReference type="GO" id="GO:0005634">
    <property type="term" value="C:nucleus"/>
    <property type="evidence" value="ECO:0007669"/>
    <property type="project" value="UniProtKB-SubCell"/>
</dbReference>
<keyword evidence="4" id="KW-0238">DNA-binding</keyword>
<dbReference type="CDD" id="cd00167">
    <property type="entry name" value="SANT"/>
    <property type="match status" value="1"/>
</dbReference>
<dbReference type="InterPro" id="IPR009057">
    <property type="entry name" value="Homeodomain-like_sf"/>
</dbReference>
<evidence type="ECO:0000256" key="4">
    <source>
        <dbReference type="ARBA" id="ARBA00023125"/>
    </source>
</evidence>
<dbReference type="AlphaFoldDB" id="A0A166GWI6"/>
<dbReference type="SUPFAM" id="SSF46689">
    <property type="entry name" value="Homeodomain-like"/>
    <property type="match status" value="1"/>
</dbReference>
<evidence type="ECO:0000256" key="1">
    <source>
        <dbReference type="ARBA" id="ARBA00004123"/>
    </source>
</evidence>
<dbReference type="EMBL" id="LNRQ01000001">
    <property type="protein sequence ID" value="KZN09431.1"/>
    <property type="molecule type" value="Genomic_DNA"/>
</dbReference>
<comment type="subcellular location">
    <subcellularLocation>
        <location evidence="1">Nucleus</location>
    </subcellularLocation>
</comment>
<gene>
    <name evidence="8" type="ORF">DCAR_002087</name>
</gene>
<protein>
    <recommendedName>
        <fullName evidence="7">HTH myb-type domain-containing protein</fullName>
    </recommendedName>
</protein>
<evidence type="ECO:0000313" key="8">
    <source>
        <dbReference type="EMBL" id="KZN09431.1"/>
    </source>
</evidence>
<keyword evidence="5" id="KW-0804">Transcription</keyword>
<proteinExistence type="predicted"/>
<dbReference type="PANTHER" id="PTHR47997">
    <property type="entry name" value="MYB DOMAIN PROTEIN 55"/>
    <property type="match status" value="1"/>
</dbReference>
<reference evidence="8" key="1">
    <citation type="journal article" date="2016" name="Nat. Genet.">
        <title>A high-quality carrot genome assembly provides new insights into carotenoid accumulation and asterid genome evolution.</title>
        <authorList>
            <person name="Iorizzo M."/>
            <person name="Ellison S."/>
            <person name="Senalik D."/>
            <person name="Zeng P."/>
            <person name="Satapoomin P."/>
            <person name="Huang J."/>
            <person name="Bowman M."/>
            <person name="Iovene M."/>
            <person name="Sanseverino W."/>
            <person name="Cavagnaro P."/>
            <person name="Yildiz M."/>
            <person name="Macko-Podgorni A."/>
            <person name="Moranska E."/>
            <person name="Grzebelus E."/>
            <person name="Grzebelus D."/>
            <person name="Ashrafi H."/>
            <person name="Zheng Z."/>
            <person name="Cheng S."/>
            <person name="Spooner D."/>
            <person name="Van Deynze A."/>
            <person name="Simon P."/>
        </authorList>
    </citation>
    <scope>NUCLEOTIDE SEQUENCE [LARGE SCALE GENOMIC DNA]</scope>
    <source>
        <tissue evidence="8">Leaf</tissue>
    </source>
</reference>
<keyword evidence="6" id="KW-0539">Nucleus</keyword>
<dbReference type="Gene3D" id="1.10.10.60">
    <property type="entry name" value="Homeodomain-like"/>
    <property type="match status" value="2"/>
</dbReference>